<dbReference type="InterPro" id="IPR036428">
    <property type="entry name" value="PCD_sf"/>
</dbReference>
<name>A0ABS7SLJ7_9BURK</name>
<comment type="similarity">
    <text evidence="2 4">Belongs to the pterin-4-alpha-carbinolamine dehydratase family.</text>
</comment>
<gene>
    <name evidence="5" type="ORF">I4X03_006580</name>
</gene>
<dbReference type="Gene3D" id="3.30.1360.20">
    <property type="entry name" value="Transcriptional coactivator/pterin dehydratase"/>
    <property type="match status" value="1"/>
</dbReference>
<evidence type="ECO:0000256" key="2">
    <source>
        <dbReference type="ARBA" id="ARBA00006472"/>
    </source>
</evidence>
<dbReference type="SUPFAM" id="SSF55248">
    <property type="entry name" value="PCD-like"/>
    <property type="match status" value="1"/>
</dbReference>
<dbReference type="RefSeq" id="WP_223467314.1">
    <property type="nucleotide sequence ID" value="NZ_JAFBIL020000002.1"/>
</dbReference>
<proteinExistence type="inferred from homology"/>
<sequence length="110" mass="12073">MSLRDMHCSFSPAALSAQDIASLLAELDGWTVNGELLERRFALRDYHETIAFVNALAWMTHQQDHHPELAVTYNSCTVSYSTHSAGGKLTNNDFICAAKADALYAQRAGA</sequence>
<dbReference type="PANTHER" id="PTHR42805">
    <property type="entry name" value="PTERIN-4-ALPHA-CARBINOLAMINE DEHYDRATASE-RELATED"/>
    <property type="match status" value="1"/>
</dbReference>
<accession>A0ABS7SLJ7</accession>
<dbReference type="EC" id="4.2.1.96" evidence="4"/>
<dbReference type="EMBL" id="JAFBIL020000002">
    <property type="protein sequence ID" value="MBZ2206922.1"/>
    <property type="molecule type" value="Genomic_DNA"/>
</dbReference>
<dbReference type="InterPro" id="IPR050376">
    <property type="entry name" value="Pterin-4-alpha-carb_dehyd"/>
</dbReference>
<dbReference type="Pfam" id="PF01329">
    <property type="entry name" value="Pterin_4a"/>
    <property type="match status" value="1"/>
</dbReference>
<dbReference type="HAMAP" id="MF_00434">
    <property type="entry name" value="Pterin_4_alpha"/>
    <property type="match status" value="1"/>
</dbReference>
<comment type="caution">
    <text evidence="5">The sequence shown here is derived from an EMBL/GenBank/DDBJ whole genome shotgun (WGS) entry which is preliminary data.</text>
</comment>
<evidence type="ECO:0000256" key="1">
    <source>
        <dbReference type="ARBA" id="ARBA00001554"/>
    </source>
</evidence>
<evidence type="ECO:0000313" key="5">
    <source>
        <dbReference type="EMBL" id="MBZ2206922.1"/>
    </source>
</evidence>
<keyword evidence="6" id="KW-1185">Reference proteome</keyword>
<keyword evidence="3 4" id="KW-0456">Lyase</keyword>
<protein>
    <recommendedName>
        <fullName evidence="4">Putative pterin-4-alpha-carbinolamine dehydratase</fullName>
        <shortName evidence="4">PHS</shortName>
        <ecNumber evidence="4">4.2.1.96</ecNumber>
    </recommendedName>
    <alternativeName>
        <fullName evidence="4">4-alpha-hydroxy-tetrahydropterin dehydratase</fullName>
    </alternativeName>
    <alternativeName>
        <fullName evidence="4">Pterin carbinolamine dehydratase</fullName>
        <shortName evidence="4">PCD</shortName>
    </alternativeName>
</protein>
<dbReference type="Proteomes" id="UP000809349">
    <property type="component" value="Unassembled WGS sequence"/>
</dbReference>
<comment type="catalytic activity">
    <reaction evidence="1 4">
        <text>(4aS,6R)-4a-hydroxy-L-erythro-5,6,7,8-tetrahydrobiopterin = (6R)-L-erythro-6,7-dihydrobiopterin + H2O</text>
        <dbReference type="Rhea" id="RHEA:11920"/>
        <dbReference type="ChEBI" id="CHEBI:15377"/>
        <dbReference type="ChEBI" id="CHEBI:15642"/>
        <dbReference type="ChEBI" id="CHEBI:43120"/>
        <dbReference type="EC" id="4.2.1.96"/>
    </reaction>
</comment>
<evidence type="ECO:0000313" key="6">
    <source>
        <dbReference type="Proteomes" id="UP000809349"/>
    </source>
</evidence>
<reference evidence="5 6" key="1">
    <citation type="submission" date="2021-08" db="EMBL/GenBank/DDBJ databases">
        <title>Massilia sp. R798.</title>
        <authorList>
            <person name="Baek J.H."/>
            <person name="Jung H.S."/>
            <person name="Kim K.R."/>
            <person name="Jeon C.O."/>
        </authorList>
    </citation>
    <scope>NUCLEOTIDE SEQUENCE [LARGE SCALE GENOMIC DNA]</scope>
    <source>
        <strain evidence="5 6">R798</strain>
    </source>
</reference>
<evidence type="ECO:0000256" key="3">
    <source>
        <dbReference type="ARBA" id="ARBA00023239"/>
    </source>
</evidence>
<dbReference type="PANTHER" id="PTHR42805:SF1">
    <property type="entry name" value="PTERIN-4-ALPHA-CARBINOLAMINE DEHYDRATASE-RELATED"/>
    <property type="match status" value="1"/>
</dbReference>
<organism evidence="5 6">
    <name type="scientific">Massilia soli</name>
    <dbReference type="NCBI Taxonomy" id="2792854"/>
    <lineage>
        <taxon>Bacteria</taxon>
        <taxon>Pseudomonadati</taxon>
        <taxon>Pseudomonadota</taxon>
        <taxon>Betaproteobacteria</taxon>
        <taxon>Burkholderiales</taxon>
        <taxon>Oxalobacteraceae</taxon>
        <taxon>Telluria group</taxon>
        <taxon>Massilia</taxon>
    </lineage>
</organism>
<dbReference type="InterPro" id="IPR001533">
    <property type="entry name" value="Pterin_deHydtase"/>
</dbReference>
<evidence type="ECO:0000256" key="4">
    <source>
        <dbReference type="HAMAP-Rule" id="MF_00434"/>
    </source>
</evidence>